<dbReference type="GO" id="GO:0006281">
    <property type="term" value="P:DNA repair"/>
    <property type="evidence" value="ECO:0007669"/>
    <property type="project" value="TreeGrafter"/>
</dbReference>
<dbReference type="Gene3D" id="3.40.50.300">
    <property type="entry name" value="P-loop containing nucleotide triphosphate hydrolases"/>
    <property type="match status" value="1"/>
</dbReference>
<dbReference type="InterPro" id="IPR036420">
    <property type="entry name" value="BRCT_dom_sf"/>
</dbReference>
<dbReference type="SUPFAM" id="SSF52113">
    <property type="entry name" value="BRCT domain"/>
    <property type="match status" value="1"/>
</dbReference>
<dbReference type="InterPro" id="IPR006551">
    <property type="entry name" value="Polynucleotide_phosphatase"/>
</dbReference>
<dbReference type="SUPFAM" id="SSF52540">
    <property type="entry name" value="P-loop containing nucleoside triphosphate hydrolases"/>
    <property type="match status" value="1"/>
</dbReference>
<dbReference type="GO" id="GO:0046404">
    <property type="term" value="F:ATP-dependent polydeoxyribonucleotide 5'-hydroxyl-kinase activity"/>
    <property type="evidence" value="ECO:0007669"/>
    <property type="project" value="TreeGrafter"/>
</dbReference>
<dbReference type="InterPro" id="IPR001357">
    <property type="entry name" value="BRCT_dom"/>
</dbReference>
<dbReference type="PANTHER" id="PTHR12083:SF9">
    <property type="entry name" value="BIFUNCTIONAL POLYNUCLEOTIDE PHOSPHATASE_KINASE"/>
    <property type="match status" value="1"/>
</dbReference>
<dbReference type="Gene3D" id="3.40.50.10190">
    <property type="entry name" value="BRCT domain"/>
    <property type="match status" value="1"/>
</dbReference>
<keyword evidence="3" id="KW-1185">Reference proteome</keyword>
<evidence type="ECO:0000313" key="3">
    <source>
        <dbReference type="Proteomes" id="UP000243217"/>
    </source>
</evidence>
<dbReference type="EMBL" id="JNBS01001248">
    <property type="protein sequence ID" value="OQS02087.1"/>
    <property type="molecule type" value="Genomic_DNA"/>
</dbReference>
<gene>
    <name evidence="2" type="ORF">THRCLA_05516</name>
</gene>
<dbReference type="SUPFAM" id="SSF56784">
    <property type="entry name" value="HAD-like"/>
    <property type="match status" value="1"/>
</dbReference>
<reference evidence="2 3" key="1">
    <citation type="journal article" date="2014" name="Genome Biol. Evol.">
        <title>The secreted proteins of Achlya hypogyna and Thraustotheca clavata identify the ancestral oomycete secretome and reveal gene acquisitions by horizontal gene transfer.</title>
        <authorList>
            <person name="Misner I."/>
            <person name="Blouin N."/>
            <person name="Leonard G."/>
            <person name="Richards T.A."/>
            <person name="Lane C.E."/>
        </authorList>
    </citation>
    <scope>NUCLEOTIDE SEQUENCE [LARGE SCALE GENOMIC DNA]</scope>
    <source>
        <strain evidence="2 3">ATCC 34112</strain>
    </source>
</reference>
<sequence length="530" mass="59105">MVVAWTNFSGQSQLVIQLQLWEVVKMDKFVRRSPRAFLGKKVFVIEPTMVSKKQLTTLTTKIVEAGGKCVEISGIAKADIVVAGAKLDGMESHQTLVSIEWVQDCLAQKKLLPFPSNKRLATDLDSDEPSAKKTKTAIPAIRECTWATAGSIIWCSNFDSEASSNIAKIASFDMDSTLIATKSGKTFAVDDKDWKLWHENVPAKLKELLEDDYEIIVFSNQSGLSKGKVSEKGLKCKIEAIMAALKIPIRFFLLPENDVNRKPRTGAWEFMVSHFKMNVDMTSSFYCGDAAGRPKAPGKPKKDFSAGDYKFALNLGIIFKTPEQFFLGSKQSIHCDPKIRELDFDPRKLLEVAKQVEAAWQCGPVKGQEMIVLVGSPAAGKSTFCQKYFSDYKRINQDALKTPAKCKQACTESLKSGLSVVIDNTNRDVKTRREWITIAQNENIPVRCFYLDLPKPLVFHLNAYRALQKKLHPEVSELKSDVPDMVIHGFYKNMVAPTTDEGFASVVHVPFCALTDLKPEAAKLLTSFIL</sequence>
<dbReference type="InterPro" id="IPR006549">
    <property type="entry name" value="HAD-SF_hydro_IIIA"/>
</dbReference>
<dbReference type="Proteomes" id="UP000243217">
    <property type="component" value="Unassembled WGS sequence"/>
</dbReference>
<organism evidence="2 3">
    <name type="scientific">Thraustotheca clavata</name>
    <dbReference type="NCBI Taxonomy" id="74557"/>
    <lineage>
        <taxon>Eukaryota</taxon>
        <taxon>Sar</taxon>
        <taxon>Stramenopiles</taxon>
        <taxon>Oomycota</taxon>
        <taxon>Saprolegniomycetes</taxon>
        <taxon>Saprolegniales</taxon>
        <taxon>Achlyaceae</taxon>
        <taxon>Thraustotheca</taxon>
    </lineage>
</organism>
<feature type="domain" description="BRCT" evidence="1">
    <location>
        <begin position="32"/>
        <end position="113"/>
    </location>
</feature>
<proteinExistence type="predicted"/>
<evidence type="ECO:0000259" key="1">
    <source>
        <dbReference type="PROSITE" id="PS50172"/>
    </source>
</evidence>
<dbReference type="PANTHER" id="PTHR12083">
    <property type="entry name" value="BIFUNCTIONAL POLYNUCLEOTIDE PHOSPHATASE/KINASE"/>
    <property type="match status" value="1"/>
</dbReference>
<keyword evidence="2" id="KW-0808">Transferase</keyword>
<dbReference type="OrthoDB" id="19045at2759"/>
<name>A0A1V9ZVQ6_9STRA</name>
<accession>A0A1V9ZVQ6</accession>
<dbReference type="InterPro" id="IPR023214">
    <property type="entry name" value="HAD_sf"/>
</dbReference>
<comment type="caution">
    <text evidence="2">The sequence shown here is derived from an EMBL/GenBank/DDBJ whole genome shotgun (WGS) entry which is preliminary data.</text>
</comment>
<dbReference type="GO" id="GO:0003690">
    <property type="term" value="F:double-stranded DNA binding"/>
    <property type="evidence" value="ECO:0007669"/>
    <property type="project" value="TreeGrafter"/>
</dbReference>
<dbReference type="Pfam" id="PF13671">
    <property type="entry name" value="AAA_33"/>
    <property type="match status" value="1"/>
</dbReference>
<evidence type="ECO:0000313" key="2">
    <source>
        <dbReference type="EMBL" id="OQS02087.1"/>
    </source>
</evidence>
<dbReference type="NCBIfam" id="TIGR01662">
    <property type="entry name" value="HAD-SF-IIIA"/>
    <property type="match status" value="1"/>
</dbReference>
<dbReference type="FunFam" id="3.40.50.300:FF:000737">
    <property type="entry name" value="Bifunctional polynucleotide phosphatase/kinase"/>
    <property type="match status" value="1"/>
</dbReference>
<dbReference type="GO" id="GO:0046403">
    <property type="term" value="F:polynucleotide 3'-phosphatase activity"/>
    <property type="evidence" value="ECO:0007669"/>
    <property type="project" value="TreeGrafter"/>
</dbReference>
<protein>
    <submittedName>
        <fullName evidence="2">Bifunctional polynucleotide phosphatase/kinase</fullName>
    </submittedName>
</protein>
<keyword evidence="2" id="KW-0418">Kinase</keyword>
<dbReference type="InterPro" id="IPR027417">
    <property type="entry name" value="P-loop_NTPase"/>
</dbReference>
<dbReference type="Gene3D" id="3.40.50.1000">
    <property type="entry name" value="HAD superfamily/HAD-like"/>
    <property type="match status" value="1"/>
</dbReference>
<dbReference type="STRING" id="74557.A0A1V9ZVQ6"/>
<dbReference type="AlphaFoldDB" id="A0A1V9ZVQ6"/>
<dbReference type="Pfam" id="PF08645">
    <property type="entry name" value="PNK3P"/>
    <property type="match status" value="1"/>
</dbReference>
<dbReference type="PROSITE" id="PS50172">
    <property type="entry name" value="BRCT"/>
    <property type="match status" value="1"/>
</dbReference>
<dbReference type="InterPro" id="IPR036412">
    <property type="entry name" value="HAD-like_sf"/>
</dbReference>
<dbReference type="InterPro" id="IPR013954">
    <property type="entry name" value="PNK3P"/>
</dbReference>
<dbReference type="NCBIfam" id="TIGR01664">
    <property type="entry name" value="DNA-3'-Pase"/>
    <property type="match status" value="1"/>
</dbReference>